<keyword evidence="3" id="KW-0378">Hydrolase</keyword>
<dbReference type="RefSeq" id="WP_086434923.1">
    <property type="nucleotide sequence ID" value="NZ_FXWH01000002.1"/>
</dbReference>
<evidence type="ECO:0000259" key="2">
    <source>
        <dbReference type="PROSITE" id="PS50164"/>
    </source>
</evidence>
<organism evidence="3 4">
    <name type="scientific">Pseudidiomarina planktonica</name>
    <dbReference type="NCBI Taxonomy" id="1323738"/>
    <lineage>
        <taxon>Bacteria</taxon>
        <taxon>Pseudomonadati</taxon>
        <taxon>Pseudomonadota</taxon>
        <taxon>Gammaproteobacteria</taxon>
        <taxon>Alteromonadales</taxon>
        <taxon>Idiomarinaceae</taxon>
        <taxon>Pseudidiomarina</taxon>
    </lineage>
</organism>
<comment type="similarity">
    <text evidence="1">Belongs to the UPF0213 family.</text>
</comment>
<reference evidence="4" key="1">
    <citation type="submission" date="2017-04" db="EMBL/GenBank/DDBJ databases">
        <authorList>
            <person name="Varghese N."/>
            <person name="Submissions S."/>
        </authorList>
    </citation>
    <scope>NUCLEOTIDE SEQUENCE [LARGE SCALE GENOMIC DNA]</scope>
</reference>
<evidence type="ECO:0000256" key="1">
    <source>
        <dbReference type="ARBA" id="ARBA00007435"/>
    </source>
</evidence>
<evidence type="ECO:0000313" key="3">
    <source>
        <dbReference type="EMBL" id="SMQ79848.1"/>
    </source>
</evidence>
<dbReference type="EMBL" id="FXWH01000002">
    <property type="protein sequence ID" value="SMQ79848.1"/>
    <property type="molecule type" value="Genomic_DNA"/>
</dbReference>
<evidence type="ECO:0000313" key="4">
    <source>
        <dbReference type="Proteomes" id="UP000194450"/>
    </source>
</evidence>
<dbReference type="PROSITE" id="PS50164">
    <property type="entry name" value="GIY_YIG"/>
    <property type="match status" value="1"/>
</dbReference>
<keyword evidence="3" id="KW-0540">Nuclease</keyword>
<name>A0A1Y6FY03_9GAMM</name>
<gene>
    <name evidence="3" type="ORF">SAMN06297229_1776</name>
</gene>
<dbReference type="InterPro" id="IPR050190">
    <property type="entry name" value="UPF0213_domain"/>
</dbReference>
<dbReference type="InterPro" id="IPR000305">
    <property type="entry name" value="GIY-YIG_endonuc"/>
</dbReference>
<protein>
    <submittedName>
        <fullName evidence="3">Putative endonuclease</fullName>
    </submittedName>
</protein>
<dbReference type="PANTHER" id="PTHR34477:SF1">
    <property type="entry name" value="UPF0213 PROTEIN YHBQ"/>
    <property type="match status" value="1"/>
</dbReference>
<keyword evidence="3" id="KW-0255">Endonuclease</keyword>
<dbReference type="CDD" id="cd10456">
    <property type="entry name" value="GIY-YIG_UPF0213"/>
    <property type="match status" value="1"/>
</dbReference>
<dbReference type="AlphaFoldDB" id="A0A1Y6FY03"/>
<keyword evidence="4" id="KW-1185">Reference proteome</keyword>
<dbReference type="Proteomes" id="UP000194450">
    <property type="component" value="Unassembled WGS sequence"/>
</dbReference>
<dbReference type="SUPFAM" id="SSF82771">
    <property type="entry name" value="GIY-YIG endonuclease"/>
    <property type="match status" value="1"/>
</dbReference>
<dbReference type="Pfam" id="PF01541">
    <property type="entry name" value="GIY-YIG"/>
    <property type="match status" value="1"/>
</dbReference>
<dbReference type="InterPro" id="IPR035901">
    <property type="entry name" value="GIY-YIG_endonuc_sf"/>
</dbReference>
<accession>A0A1Y6FY03</accession>
<dbReference type="OrthoDB" id="9797095at2"/>
<proteinExistence type="inferred from homology"/>
<dbReference type="Gene3D" id="3.40.1440.10">
    <property type="entry name" value="GIY-YIG endonuclease"/>
    <property type="match status" value="1"/>
</dbReference>
<feature type="domain" description="GIY-YIG" evidence="2">
    <location>
        <begin position="2"/>
        <end position="79"/>
    </location>
</feature>
<sequence>MNNWYVYIVRCADESLYTGVTIDCDRRVNEHNNDSKLGARYTKTRRPVALVWQESWPDRSSAMRREAAIKRMTRQQKLKLVDCG</sequence>
<dbReference type="PANTHER" id="PTHR34477">
    <property type="entry name" value="UPF0213 PROTEIN YHBQ"/>
    <property type="match status" value="1"/>
</dbReference>
<dbReference type="GO" id="GO:0004519">
    <property type="term" value="F:endonuclease activity"/>
    <property type="evidence" value="ECO:0007669"/>
    <property type="project" value="UniProtKB-KW"/>
</dbReference>